<keyword evidence="3" id="KW-1185">Reference proteome</keyword>
<dbReference type="PANTHER" id="PTHR34387">
    <property type="entry name" value="SLR1258 PROTEIN"/>
    <property type="match status" value="1"/>
</dbReference>
<keyword evidence="1" id="KW-0472">Membrane</keyword>
<dbReference type="PANTHER" id="PTHR34387:SF2">
    <property type="entry name" value="SLR1258 PROTEIN"/>
    <property type="match status" value="1"/>
</dbReference>
<evidence type="ECO:0000256" key="1">
    <source>
        <dbReference type="SAM" id="Phobius"/>
    </source>
</evidence>
<evidence type="ECO:0000313" key="3">
    <source>
        <dbReference type="Proteomes" id="UP001607151"/>
    </source>
</evidence>
<dbReference type="Pfam" id="PF04402">
    <property type="entry name" value="SIMPL"/>
    <property type="match status" value="1"/>
</dbReference>
<gene>
    <name evidence="2" type="ORF">ACGRQ9_06160</name>
</gene>
<keyword evidence="1" id="KW-1133">Transmembrane helix</keyword>
<reference evidence="2 3" key="1">
    <citation type="submission" date="2024-10" db="EMBL/GenBank/DDBJ databases">
        <authorList>
            <person name="Yibar A."/>
            <person name="Saticioglu I.B."/>
            <person name="Duman M."/>
            <person name="Ajmi N."/>
            <person name="Gurler F."/>
            <person name="Ay H."/>
            <person name="Onuk E."/>
            <person name="Guler S."/>
            <person name="Romalde J.L."/>
        </authorList>
    </citation>
    <scope>NUCLEOTIDE SEQUENCE [LARGE SCALE GENOMIC DNA]</scope>
    <source>
        <strain evidence="2 3">14-MA-B</strain>
    </source>
</reference>
<accession>A0ABW7IVM1</accession>
<organism evidence="2 3">
    <name type="scientific">Vibrio rumoiensis</name>
    <dbReference type="NCBI Taxonomy" id="76258"/>
    <lineage>
        <taxon>Bacteria</taxon>
        <taxon>Pseudomonadati</taxon>
        <taxon>Pseudomonadota</taxon>
        <taxon>Gammaproteobacteria</taxon>
        <taxon>Vibrionales</taxon>
        <taxon>Vibrionaceae</taxon>
        <taxon>Vibrio</taxon>
    </lineage>
</organism>
<dbReference type="EMBL" id="JBIHSN010000002">
    <property type="protein sequence ID" value="MFH0265080.1"/>
    <property type="molecule type" value="Genomic_DNA"/>
</dbReference>
<dbReference type="Proteomes" id="UP001607151">
    <property type="component" value="Unassembled WGS sequence"/>
</dbReference>
<keyword evidence="1" id="KW-0812">Transmembrane</keyword>
<dbReference type="PIRSF" id="PIRSF029033">
    <property type="entry name" value="UCP029033"/>
    <property type="match status" value="1"/>
</dbReference>
<dbReference type="InterPro" id="IPR007497">
    <property type="entry name" value="SIMPL/DUF541"/>
</dbReference>
<comment type="caution">
    <text evidence="2">The sequence shown here is derived from an EMBL/GenBank/DDBJ whole genome shotgun (WGS) entry which is preliminary data.</text>
</comment>
<name>A0ABW7IVM1_9VIBR</name>
<dbReference type="RefSeq" id="WP_089139821.1">
    <property type="nucleotide sequence ID" value="NZ_AP018685.1"/>
</dbReference>
<dbReference type="InterPro" id="IPR052022">
    <property type="entry name" value="26kDa_periplasmic_antigen"/>
</dbReference>
<proteinExistence type="predicted"/>
<dbReference type="InterPro" id="IPR016907">
    <property type="entry name" value="UCP029033"/>
</dbReference>
<protein>
    <submittedName>
        <fullName evidence="2">SIMPL domain-containing protein</fullName>
    </submittedName>
</protein>
<evidence type="ECO:0000313" key="2">
    <source>
        <dbReference type="EMBL" id="MFH0265080.1"/>
    </source>
</evidence>
<feature type="transmembrane region" description="Helical" evidence="1">
    <location>
        <begin position="12"/>
        <end position="34"/>
    </location>
</feature>
<sequence length="248" mass="27435">MTDSRTNHKETSSLLVPALLLGFFICIGLGILGYQLGSAAIEYKQYERSVTVKGLAEKEVTADVVIWPIQFTVASNDLSGLYNDVDRNTEKIKAFLLLKGVSPEAISFSAPAIVDKSAQQWGDNSRAEFRYSANQTVTVYSQKIDIVRNVMSEMSELGKQGIVFSGDSYASQPEYIFTGLNDIKPAMIEEATKNARVVAEKFAKDSDSQLGKIKRASQGQFTISARDKNTPYIKKIRVVSTVQYYLSD</sequence>